<dbReference type="OMA" id="ANCGPIH"/>
<gene>
    <name evidence="11" type="ORF">A4U43_C03F27380</name>
</gene>
<dbReference type="FunFam" id="1.20.58.1040:FF:000001">
    <property type="entry name" value="Glucan endo-1,3-beta-glucosidase 4"/>
    <property type="match status" value="1"/>
</dbReference>
<proteinExistence type="predicted"/>
<keyword evidence="4 9" id="KW-0732">Signal</keyword>
<evidence type="ECO:0000313" key="12">
    <source>
        <dbReference type="Proteomes" id="UP000243459"/>
    </source>
</evidence>
<dbReference type="OrthoDB" id="1930814at2759"/>
<feature type="chain" id="PRO_5024340678" description="X8 domain-containing protein" evidence="9">
    <location>
        <begin position="20"/>
        <end position="205"/>
    </location>
</feature>
<dbReference type="EMBL" id="CM007383">
    <property type="protein sequence ID" value="ONK76404.1"/>
    <property type="molecule type" value="Genomic_DNA"/>
</dbReference>
<keyword evidence="12" id="KW-1185">Reference proteome</keyword>
<evidence type="ECO:0000256" key="1">
    <source>
        <dbReference type="ARBA" id="ARBA00004609"/>
    </source>
</evidence>
<accession>A0A5P1FEB4</accession>
<dbReference type="Pfam" id="PF07983">
    <property type="entry name" value="X8"/>
    <property type="match status" value="1"/>
</dbReference>
<dbReference type="Gramene" id="ONK76404">
    <property type="protein sequence ID" value="ONK76404"/>
    <property type="gene ID" value="A4U43_C03F27380"/>
</dbReference>
<keyword evidence="6" id="KW-1015">Disulfide bond</keyword>
<reference evidence="12" key="1">
    <citation type="journal article" date="2017" name="Nat. Commun.">
        <title>The asparagus genome sheds light on the origin and evolution of a young Y chromosome.</title>
        <authorList>
            <person name="Harkess A."/>
            <person name="Zhou J."/>
            <person name="Xu C."/>
            <person name="Bowers J.E."/>
            <person name="Van der Hulst R."/>
            <person name="Ayyampalayam S."/>
            <person name="Mercati F."/>
            <person name="Riccardi P."/>
            <person name="McKain M.R."/>
            <person name="Kakrana A."/>
            <person name="Tang H."/>
            <person name="Ray J."/>
            <person name="Groenendijk J."/>
            <person name="Arikit S."/>
            <person name="Mathioni S.M."/>
            <person name="Nakano M."/>
            <person name="Shan H."/>
            <person name="Telgmann-Rauber A."/>
            <person name="Kanno A."/>
            <person name="Yue Z."/>
            <person name="Chen H."/>
            <person name="Li W."/>
            <person name="Chen Y."/>
            <person name="Xu X."/>
            <person name="Zhang Y."/>
            <person name="Luo S."/>
            <person name="Chen H."/>
            <person name="Gao J."/>
            <person name="Mao Z."/>
            <person name="Pires J.C."/>
            <person name="Luo M."/>
            <person name="Kudrna D."/>
            <person name="Wing R.A."/>
            <person name="Meyers B.C."/>
            <person name="Yi K."/>
            <person name="Kong H."/>
            <person name="Lavrijsen P."/>
            <person name="Sunseri F."/>
            <person name="Falavigna A."/>
            <person name="Ye Y."/>
            <person name="Leebens-Mack J.H."/>
            <person name="Chen G."/>
        </authorList>
    </citation>
    <scope>NUCLEOTIDE SEQUENCE [LARGE SCALE GENOMIC DNA]</scope>
    <source>
        <strain evidence="12">cv. DH0086</strain>
    </source>
</reference>
<feature type="signal peptide" evidence="9">
    <location>
        <begin position="1"/>
        <end position="19"/>
    </location>
</feature>
<feature type="region of interest" description="Disordered" evidence="8">
    <location>
        <begin position="97"/>
        <end position="166"/>
    </location>
</feature>
<sequence length="205" mass="19864">MAPMVVLVFILAMVGVSDGAWCVCKQDLPSPTLQKAIDYACGAGANCGPIHQGQPCYEPNTVAAHCSFAANSYYQKNGQNQQACDFSGTAQLVTSDPSTPGCSYPATPSAAGGPGTGTPSTSPTTPGGSTTPGSSTVTPGSPTSGTGFTPNSPTTGTGIGTGGSTGVLGGLGPSGVGLDGSDAGLLPNANMAVLAFSALAAFALL</sequence>
<keyword evidence="3" id="KW-0336">GPI-anchor</keyword>
<keyword evidence="2" id="KW-1003">Cell membrane</keyword>
<keyword evidence="5" id="KW-0472">Membrane</keyword>
<evidence type="ECO:0000256" key="9">
    <source>
        <dbReference type="SAM" id="SignalP"/>
    </source>
</evidence>
<organism evidence="11 12">
    <name type="scientific">Asparagus officinalis</name>
    <name type="common">Garden asparagus</name>
    <dbReference type="NCBI Taxonomy" id="4686"/>
    <lineage>
        <taxon>Eukaryota</taxon>
        <taxon>Viridiplantae</taxon>
        <taxon>Streptophyta</taxon>
        <taxon>Embryophyta</taxon>
        <taxon>Tracheophyta</taxon>
        <taxon>Spermatophyta</taxon>
        <taxon>Magnoliopsida</taxon>
        <taxon>Liliopsida</taxon>
        <taxon>Asparagales</taxon>
        <taxon>Asparagaceae</taxon>
        <taxon>Asparagoideae</taxon>
        <taxon>Asparagus</taxon>
    </lineage>
</organism>
<evidence type="ECO:0000256" key="8">
    <source>
        <dbReference type="SAM" id="MobiDB-lite"/>
    </source>
</evidence>
<dbReference type="AlphaFoldDB" id="A0A5P1FEB4"/>
<dbReference type="PANTHER" id="PTHR31044:SF60">
    <property type="entry name" value="PLASMODESMATA CALLOSE-BINDING PROTEIN 4"/>
    <property type="match status" value="1"/>
</dbReference>
<protein>
    <recommendedName>
        <fullName evidence="10">X8 domain-containing protein</fullName>
    </recommendedName>
</protein>
<dbReference type="InterPro" id="IPR044788">
    <property type="entry name" value="X8_dom_prot"/>
</dbReference>
<evidence type="ECO:0000256" key="5">
    <source>
        <dbReference type="ARBA" id="ARBA00023136"/>
    </source>
</evidence>
<evidence type="ECO:0000256" key="3">
    <source>
        <dbReference type="ARBA" id="ARBA00022622"/>
    </source>
</evidence>
<feature type="compositionally biased region" description="Gly residues" evidence="8">
    <location>
        <begin position="157"/>
        <end position="166"/>
    </location>
</feature>
<dbReference type="Proteomes" id="UP000243459">
    <property type="component" value="Chromosome 3"/>
</dbReference>
<evidence type="ECO:0000256" key="7">
    <source>
        <dbReference type="ARBA" id="ARBA00023180"/>
    </source>
</evidence>
<evidence type="ECO:0000256" key="2">
    <source>
        <dbReference type="ARBA" id="ARBA00022475"/>
    </source>
</evidence>
<dbReference type="InterPro" id="IPR012946">
    <property type="entry name" value="X8"/>
</dbReference>
<evidence type="ECO:0000259" key="10">
    <source>
        <dbReference type="SMART" id="SM00768"/>
    </source>
</evidence>
<keyword evidence="7" id="KW-0325">Glycoprotein</keyword>
<evidence type="ECO:0000256" key="4">
    <source>
        <dbReference type="ARBA" id="ARBA00022729"/>
    </source>
</evidence>
<feature type="compositionally biased region" description="Low complexity" evidence="8">
    <location>
        <begin position="105"/>
        <end position="156"/>
    </location>
</feature>
<comment type="subcellular location">
    <subcellularLocation>
        <location evidence="1">Cell membrane</location>
        <topology evidence="1">Lipid-anchor</topology>
        <topology evidence="1">GPI-anchor</topology>
    </subcellularLocation>
</comment>
<feature type="domain" description="X8" evidence="10">
    <location>
        <begin position="20"/>
        <end position="104"/>
    </location>
</feature>
<dbReference type="PANTHER" id="PTHR31044">
    <property type="entry name" value="BETA-1,3 GLUCANASE"/>
    <property type="match status" value="1"/>
</dbReference>
<dbReference type="GO" id="GO:0009506">
    <property type="term" value="C:plasmodesma"/>
    <property type="evidence" value="ECO:0007669"/>
    <property type="project" value="UniProtKB-ARBA"/>
</dbReference>
<dbReference type="Gene3D" id="1.20.58.1040">
    <property type="match status" value="1"/>
</dbReference>
<name>A0A5P1FEB4_ASPOF</name>
<dbReference type="GO" id="GO:0005886">
    <property type="term" value="C:plasma membrane"/>
    <property type="evidence" value="ECO:0007669"/>
    <property type="project" value="UniProtKB-SubCell"/>
</dbReference>
<dbReference type="SMART" id="SM00768">
    <property type="entry name" value="X8"/>
    <property type="match status" value="1"/>
</dbReference>
<keyword evidence="3" id="KW-0449">Lipoprotein</keyword>
<evidence type="ECO:0000256" key="6">
    <source>
        <dbReference type="ARBA" id="ARBA00023157"/>
    </source>
</evidence>
<evidence type="ECO:0000313" key="11">
    <source>
        <dbReference type="EMBL" id="ONK76404.1"/>
    </source>
</evidence>
<dbReference type="GO" id="GO:0098552">
    <property type="term" value="C:side of membrane"/>
    <property type="evidence" value="ECO:0007669"/>
    <property type="project" value="UniProtKB-KW"/>
</dbReference>